<keyword evidence="2" id="KW-0732">Signal</keyword>
<dbReference type="Proteomes" id="UP000239322">
    <property type="component" value="Unassembled WGS sequence"/>
</dbReference>
<accession>A0A2S9Q389</accession>
<keyword evidence="4" id="KW-1185">Reference proteome</keyword>
<name>A0A2S9Q389_9ACTN</name>
<feature type="compositionally biased region" description="Low complexity" evidence="1">
    <location>
        <begin position="30"/>
        <end position="46"/>
    </location>
</feature>
<protein>
    <recommendedName>
        <fullName evidence="5">Lipoprotein</fullName>
    </recommendedName>
</protein>
<feature type="region of interest" description="Disordered" evidence="1">
    <location>
        <begin position="30"/>
        <end position="51"/>
    </location>
</feature>
<feature type="signal peptide" evidence="2">
    <location>
        <begin position="1"/>
        <end position="26"/>
    </location>
</feature>
<dbReference type="PROSITE" id="PS51257">
    <property type="entry name" value="PROKAR_LIPOPROTEIN"/>
    <property type="match status" value="1"/>
</dbReference>
<gene>
    <name evidence="3" type="ORF">C6N75_00575</name>
</gene>
<proteinExistence type="predicted"/>
<evidence type="ECO:0000313" key="3">
    <source>
        <dbReference type="EMBL" id="PRH81073.1"/>
    </source>
</evidence>
<dbReference type="AlphaFoldDB" id="A0A2S9Q389"/>
<feature type="chain" id="PRO_5039323909" description="Lipoprotein" evidence="2">
    <location>
        <begin position="27"/>
        <end position="162"/>
    </location>
</feature>
<sequence length="162" mass="17123">MISAMTKGWGKVAAVLLAAVTMAGTAACGGDAGAESKPKATASAAKKPAEPVKAQWDKAMEWWATHDIGCVNGSAVDADREGCAVRVQDYVDDVRKIRKAMNADPAAPKGFYSDAYAIIDRLESYASTPSGEGDTEGWLDARPLIWAQGEALDEWIAAHPLQ</sequence>
<organism evidence="3 4">
    <name type="scientific">Streptomyces solincola</name>
    <dbReference type="NCBI Taxonomy" id="2100817"/>
    <lineage>
        <taxon>Bacteria</taxon>
        <taxon>Bacillati</taxon>
        <taxon>Actinomycetota</taxon>
        <taxon>Actinomycetes</taxon>
        <taxon>Kitasatosporales</taxon>
        <taxon>Streptomycetaceae</taxon>
        <taxon>Streptomyces</taxon>
    </lineage>
</organism>
<comment type="caution">
    <text evidence="3">The sequence shown here is derived from an EMBL/GenBank/DDBJ whole genome shotgun (WGS) entry which is preliminary data.</text>
</comment>
<dbReference type="EMBL" id="PVLV01000007">
    <property type="protein sequence ID" value="PRH81073.1"/>
    <property type="molecule type" value="Genomic_DNA"/>
</dbReference>
<evidence type="ECO:0000256" key="2">
    <source>
        <dbReference type="SAM" id="SignalP"/>
    </source>
</evidence>
<evidence type="ECO:0008006" key="5">
    <source>
        <dbReference type="Google" id="ProtNLM"/>
    </source>
</evidence>
<evidence type="ECO:0000313" key="4">
    <source>
        <dbReference type="Proteomes" id="UP000239322"/>
    </source>
</evidence>
<reference evidence="3 4" key="1">
    <citation type="submission" date="2018-03" db="EMBL/GenBank/DDBJ databases">
        <title>Novel Streptomyces sp. from soil.</title>
        <authorList>
            <person name="Tan G.Y.A."/>
            <person name="Lee Z.Y."/>
        </authorList>
    </citation>
    <scope>NUCLEOTIDE SEQUENCE [LARGE SCALE GENOMIC DNA]</scope>
    <source>
        <strain evidence="3 4">ST5x</strain>
    </source>
</reference>
<evidence type="ECO:0000256" key="1">
    <source>
        <dbReference type="SAM" id="MobiDB-lite"/>
    </source>
</evidence>